<keyword evidence="3" id="KW-1185">Reference proteome</keyword>
<dbReference type="EMBL" id="JACBYE010000003">
    <property type="protein sequence ID" value="NYS92285.1"/>
    <property type="molecule type" value="Genomic_DNA"/>
</dbReference>
<dbReference type="InterPro" id="IPR007403">
    <property type="entry name" value="DUF456"/>
</dbReference>
<dbReference type="AlphaFoldDB" id="A0A853ENU3"/>
<feature type="transmembrane region" description="Helical" evidence="1">
    <location>
        <begin position="80"/>
        <end position="112"/>
    </location>
</feature>
<keyword evidence="1" id="KW-0472">Membrane</keyword>
<accession>A0A853ENU3</accession>
<name>A0A853ENU3_9MICO</name>
<evidence type="ECO:0000256" key="1">
    <source>
        <dbReference type="SAM" id="Phobius"/>
    </source>
</evidence>
<evidence type="ECO:0000313" key="3">
    <source>
        <dbReference type="Proteomes" id="UP000561011"/>
    </source>
</evidence>
<gene>
    <name evidence="2" type="ORF">HZZ10_01880</name>
</gene>
<proteinExistence type="predicted"/>
<dbReference type="Pfam" id="PF04306">
    <property type="entry name" value="DUF456"/>
    <property type="match status" value="1"/>
</dbReference>
<reference evidence="2 3" key="1">
    <citation type="submission" date="2020-07" db="EMBL/GenBank/DDBJ databases">
        <title>MOT database genomes.</title>
        <authorList>
            <person name="Joseph S."/>
            <person name="Aduse-Opoku J."/>
            <person name="Hashim A."/>
            <person name="Wade W."/>
            <person name="Curtis M."/>
        </authorList>
    </citation>
    <scope>NUCLEOTIDE SEQUENCE [LARGE SCALE GENOMIC DNA]</scope>
    <source>
        <strain evidence="2 3">DSM 100099</strain>
    </source>
</reference>
<feature type="transmembrane region" description="Helical" evidence="1">
    <location>
        <begin position="7"/>
        <end position="40"/>
    </location>
</feature>
<feature type="transmembrane region" description="Helical" evidence="1">
    <location>
        <begin position="132"/>
        <end position="159"/>
    </location>
</feature>
<dbReference type="Proteomes" id="UP000561011">
    <property type="component" value="Unassembled WGS sequence"/>
</dbReference>
<protein>
    <submittedName>
        <fullName evidence="2">DUF456 domain-containing protein</fullName>
    </submittedName>
</protein>
<feature type="transmembrane region" description="Helical" evidence="1">
    <location>
        <begin position="46"/>
        <end position="68"/>
    </location>
</feature>
<organism evidence="2 3">
    <name type="scientific">Sanguibacter inulinus</name>
    <dbReference type="NCBI Taxonomy" id="60922"/>
    <lineage>
        <taxon>Bacteria</taxon>
        <taxon>Bacillati</taxon>
        <taxon>Actinomycetota</taxon>
        <taxon>Actinomycetes</taxon>
        <taxon>Micrococcales</taxon>
        <taxon>Sanguibacteraceae</taxon>
        <taxon>Sanguibacter</taxon>
    </lineage>
</organism>
<keyword evidence="1" id="KW-0812">Transmembrane</keyword>
<dbReference type="RefSeq" id="WP_179912196.1">
    <property type="nucleotide sequence ID" value="NZ_JACBYE010000003.1"/>
</dbReference>
<sequence length="160" mass="16093">MSGILEVVVGLVMLVGLVGGTTQIIPGGLVILAALLVWTIMTGGAVAWAVFVVAVVAVAASAVVKYLVAGRHMTRAQVPGSTVVVGAVAGIILFFVIPVVGLFVGFVGGIFLCELSRRRDAALAWSATKAALTATALTVLIELAGSLVAVGAWVVGLIVT</sequence>
<comment type="caution">
    <text evidence="2">The sequence shown here is derived from an EMBL/GenBank/DDBJ whole genome shotgun (WGS) entry which is preliminary data.</text>
</comment>
<keyword evidence="1" id="KW-1133">Transmembrane helix</keyword>
<evidence type="ECO:0000313" key="2">
    <source>
        <dbReference type="EMBL" id="NYS92285.1"/>
    </source>
</evidence>